<proteinExistence type="predicted"/>
<evidence type="ECO:0000313" key="1">
    <source>
        <dbReference type="EMBL" id="KYG63777.1"/>
    </source>
</evidence>
<dbReference type="OrthoDB" id="5561224at2"/>
<dbReference type="RefSeq" id="WP_061835671.1">
    <property type="nucleotide sequence ID" value="NZ_LUKE01000003.1"/>
</dbReference>
<dbReference type="AlphaFoldDB" id="A0A150WJ06"/>
<name>A0A150WJ06_BDEBC</name>
<gene>
    <name evidence="1" type="ORF">AZI86_13215</name>
</gene>
<comment type="caution">
    <text evidence="1">The sequence shown here is derived from an EMBL/GenBank/DDBJ whole genome shotgun (WGS) entry which is preliminary data.</text>
</comment>
<dbReference type="EMBL" id="LUKE01000003">
    <property type="protein sequence ID" value="KYG63777.1"/>
    <property type="molecule type" value="Genomic_DNA"/>
</dbReference>
<organism evidence="1 2">
    <name type="scientific">Bdellovibrio bacteriovorus</name>
    <dbReference type="NCBI Taxonomy" id="959"/>
    <lineage>
        <taxon>Bacteria</taxon>
        <taxon>Pseudomonadati</taxon>
        <taxon>Bdellovibrionota</taxon>
        <taxon>Bdellovibrionia</taxon>
        <taxon>Bdellovibrionales</taxon>
        <taxon>Pseudobdellovibrionaceae</taxon>
        <taxon>Bdellovibrio</taxon>
    </lineage>
</organism>
<dbReference type="Proteomes" id="UP000075320">
    <property type="component" value="Unassembled WGS sequence"/>
</dbReference>
<evidence type="ECO:0000313" key="2">
    <source>
        <dbReference type="Proteomes" id="UP000075320"/>
    </source>
</evidence>
<keyword evidence="2" id="KW-1185">Reference proteome</keyword>
<accession>A0A150WJ06</accession>
<protein>
    <submittedName>
        <fullName evidence="1">Uncharacterized protein</fullName>
    </submittedName>
</protein>
<sequence length="329" mass="38447">MLRPGRFRHRLLETSFLKQHASEIHHALHPFLAMWKQRELKDFEIASVYILIFSFFRRPADFLGGPHSDFKFDPQEQGIRGRKVIEILRAHLPPHLNDRKVLNRLDTENYFVEEFCSLSWRSIPLSVPRSLRAWERGLYPLELLTSVPTPEHVLEMQCQGQRCVSMLTELEEIENFVEEGRDVLGFIVHDLIHADHFFADPARAQAQVLFCQKLRHVYTLPQIQNLLHTDPVFRSEFYYIMSDMNSVPLHLLKTLKAIILGHFKRHREADFKAPLGAVEEREFLDLFQVSLKPWALDKASWEAALRLNTPSSRLPEDALLLDVALNKFP</sequence>
<reference evidence="1 2" key="1">
    <citation type="submission" date="2016-03" db="EMBL/GenBank/DDBJ databases">
        <authorList>
            <person name="Ploux O."/>
        </authorList>
    </citation>
    <scope>NUCLEOTIDE SEQUENCE [LARGE SCALE GENOMIC DNA]</scope>
    <source>
        <strain evidence="1 2">R0</strain>
    </source>
</reference>